<dbReference type="EMBL" id="JBGBPQ010000031">
    <property type="protein sequence ID" value="KAL1495833.1"/>
    <property type="molecule type" value="Genomic_DNA"/>
</dbReference>
<keyword evidence="2" id="KW-1185">Reference proteome</keyword>
<name>A0AB34IDE7_PRYPA</name>
<comment type="caution">
    <text evidence="1">The sequence shown here is derived from an EMBL/GenBank/DDBJ whole genome shotgun (WGS) entry which is preliminary data.</text>
</comment>
<sequence>MTINQKLKRQVRLGDSLLYSSTTPDCATALRSLIVTFAASPLSVTHRLRVVPFASLGALPVSPASLSPLQCLRQLSEMPRSSLAPPSRTIVELFSFSMTLTSISSEVPDPLLLPRASLRTSSTRQTALRSMLP</sequence>
<accession>A0AB34IDE7</accession>
<dbReference type="AlphaFoldDB" id="A0AB34IDE7"/>
<protein>
    <submittedName>
        <fullName evidence="1">Uncharacterized protein</fullName>
    </submittedName>
</protein>
<dbReference type="Proteomes" id="UP001515480">
    <property type="component" value="Unassembled WGS sequence"/>
</dbReference>
<evidence type="ECO:0000313" key="2">
    <source>
        <dbReference type="Proteomes" id="UP001515480"/>
    </source>
</evidence>
<reference evidence="1 2" key="1">
    <citation type="journal article" date="2024" name="Science">
        <title>Giant polyketide synthase enzymes in the biosynthesis of giant marine polyether toxins.</title>
        <authorList>
            <person name="Fallon T.R."/>
            <person name="Shende V.V."/>
            <person name="Wierzbicki I.H."/>
            <person name="Pendleton A.L."/>
            <person name="Watervoot N.F."/>
            <person name="Auber R.P."/>
            <person name="Gonzalez D.J."/>
            <person name="Wisecaver J.H."/>
            <person name="Moore B.S."/>
        </authorList>
    </citation>
    <scope>NUCLEOTIDE SEQUENCE [LARGE SCALE GENOMIC DNA]</scope>
    <source>
        <strain evidence="1 2">12B1</strain>
    </source>
</reference>
<organism evidence="1 2">
    <name type="scientific">Prymnesium parvum</name>
    <name type="common">Toxic golden alga</name>
    <dbReference type="NCBI Taxonomy" id="97485"/>
    <lineage>
        <taxon>Eukaryota</taxon>
        <taxon>Haptista</taxon>
        <taxon>Haptophyta</taxon>
        <taxon>Prymnesiophyceae</taxon>
        <taxon>Prymnesiales</taxon>
        <taxon>Prymnesiaceae</taxon>
        <taxon>Prymnesium</taxon>
    </lineage>
</organism>
<gene>
    <name evidence="1" type="ORF">AB1Y20_016693</name>
</gene>
<evidence type="ECO:0000313" key="1">
    <source>
        <dbReference type="EMBL" id="KAL1495833.1"/>
    </source>
</evidence>
<proteinExistence type="predicted"/>